<dbReference type="PANTHER" id="PTHR13906">
    <property type="entry name" value="PORCUPINE"/>
    <property type="match status" value="1"/>
</dbReference>
<evidence type="ECO:0000313" key="14">
    <source>
        <dbReference type="Proteomes" id="UP000828390"/>
    </source>
</evidence>
<keyword evidence="4 12" id="KW-0812">Transmembrane</keyword>
<dbReference type="GO" id="GO:0061355">
    <property type="term" value="P:Wnt protein secretion"/>
    <property type="evidence" value="ECO:0007669"/>
    <property type="project" value="TreeGrafter"/>
</dbReference>
<evidence type="ECO:0000256" key="4">
    <source>
        <dbReference type="ARBA" id="ARBA00022692"/>
    </source>
</evidence>
<evidence type="ECO:0000256" key="7">
    <source>
        <dbReference type="ARBA" id="ARBA00023315"/>
    </source>
</evidence>
<feature type="transmembrane region" description="Helical" evidence="12">
    <location>
        <begin position="15"/>
        <end position="32"/>
    </location>
</feature>
<evidence type="ECO:0000256" key="8">
    <source>
        <dbReference type="ARBA" id="ARBA00038269"/>
    </source>
</evidence>
<feature type="transmembrane region" description="Helical" evidence="12">
    <location>
        <begin position="365"/>
        <end position="384"/>
    </location>
</feature>
<evidence type="ECO:0000256" key="11">
    <source>
        <dbReference type="ARBA" id="ARBA00047978"/>
    </source>
</evidence>
<dbReference type="AlphaFoldDB" id="A0A9D4GGC7"/>
<dbReference type="InterPro" id="IPR004299">
    <property type="entry name" value="MBOAT_fam"/>
</dbReference>
<organism evidence="13 14">
    <name type="scientific">Dreissena polymorpha</name>
    <name type="common">Zebra mussel</name>
    <name type="synonym">Mytilus polymorpha</name>
    <dbReference type="NCBI Taxonomy" id="45954"/>
    <lineage>
        <taxon>Eukaryota</taxon>
        <taxon>Metazoa</taxon>
        <taxon>Spiralia</taxon>
        <taxon>Lophotrochozoa</taxon>
        <taxon>Mollusca</taxon>
        <taxon>Bivalvia</taxon>
        <taxon>Autobranchia</taxon>
        <taxon>Heteroconchia</taxon>
        <taxon>Euheterodonta</taxon>
        <taxon>Imparidentia</taxon>
        <taxon>Neoheterodontei</taxon>
        <taxon>Myida</taxon>
        <taxon>Dreissenoidea</taxon>
        <taxon>Dreissenidae</taxon>
        <taxon>Dreissena</taxon>
    </lineage>
</organism>
<reference evidence="13" key="2">
    <citation type="submission" date="2020-11" db="EMBL/GenBank/DDBJ databases">
        <authorList>
            <person name="McCartney M.A."/>
            <person name="Auch B."/>
            <person name="Kono T."/>
            <person name="Mallez S."/>
            <person name="Becker A."/>
            <person name="Gohl D.M."/>
            <person name="Silverstein K.A.T."/>
            <person name="Koren S."/>
            <person name="Bechman K.B."/>
            <person name="Herman A."/>
            <person name="Abrahante J.E."/>
            <person name="Garbe J."/>
        </authorList>
    </citation>
    <scope>NUCLEOTIDE SEQUENCE</scope>
    <source>
        <strain evidence="13">Duluth1</strain>
        <tissue evidence="13">Whole animal</tissue>
    </source>
</reference>
<dbReference type="GO" id="GO:0016055">
    <property type="term" value="P:Wnt signaling pathway"/>
    <property type="evidence" value="ECO:0007669"/>
    <property type="project" value="UniProtKB-KW"/>
</dbReference>
<name>A0A9D4GGC7_DREPO</name>
<comment type="catalytic activity">
    <reaction evidence="11">
        <text>[Wnt protein]-L-serine + (9Z)-hexadecenoyl-CoA = [Wnt protein]-O-(9Z)-hexadecenoyl-L-serine + CoA</text>
        <dbReference type="Rhea" id="RHEA:45336"/>
        <dbReference type="Rhea" id="RHEA-COMP:11170"/>
        <dbReference type="Rhea" id="RHEA-COMP:11171"/>
        <dbReference type="ChEBI" id="CHEBI:29999"/>
        <dbReference type="ChEBI" id="CHEBI:57287"/>
        <dbReference type="ChEBI" id="CHEBI:61540"/>
        <dbReference type="ChEBI" id="CHEBI:85189"/>
        <dbReference type="EC" id="2.3.1.250"/>
    </reaction>
</comment>
<keyword evidence="14" id="KW-1185">Reference proteome</keyword>
<comment type="caution">
    <text evidence="13">The sequence shown here is derived from an EMBL/GenBank/DDBJ whole genome shotgun (WGS) entry which is preliminary data.</text>
</comment>
<feature type="transmembrane region" description="Helical" evidence="12">
    <location>
        <begin position="274"/>
        <end position="291"/>
    </location>
</feature>
<comment type="similarity">
    <text evidence="8">Belongs to the membrane-bound acyltransferase family. Porcupine subfamily.</text>
</comment>
<evidence type="ECO:0000256" key="9">
    <source>
        <dbReference type="ARBA" id="ARBA00038867"/>
    </source>
</evidence>
<keyword evidence="2" id="KW-0808">Transferase</keyword>
<evidence type="ECO:0000256" key="6">
    <source>
        <dbReference type="ARBA" id="ARBA00023136"/>
    </source>
</evidence>
<dbReference type="EMBL" id="JAIWYP010000005">
    <property type="protein sequence ID" value="KAH3816357.1"/>
    <property type="molecule type" value="Genomic_DNA"/>
</dbReference>
<sequence>MLGLLALHMFFQRNLFYLVLCCTLCYLVLVFTNWRNRDYCGVSMACFIVAYLVACEYFIQSTVWHSIRGAQIILSMKVIGIAFDLTNGSIIEFPDVFAFFGYNFCVGTVIFGPWISFQEYKHILSQHRRPIKAMWVLKIFFSVSCSLLCVMCSTCFVHWLILDNNFKYIVAYRDAQSFRFSHYFISFLSETSVILCGLGASHTNEEVKWDLRVSKPLQIELPRSLVEVVTNWNIPMHNWLKNYVFKSARPLGNFAAVFLTYIASALLHGLNFQLAAVLLSLGVYTYVEYVFRNKLAVIFEACVKAKRCTDGCSHVYKHNHPYVIFTNVLFGCLAIFHLTYLGLMFDTSSQDEVGYSMEHTLKKWSALNFISHWVVLGTYLFNIMI</sequence>
<feature type="transmembrane region" description="Helical" evidence="12">
    <location>
        <begin position="251"/>
        <end position="268"/>
    </location>
</feature>
<protein>
    <recommendedName>
        <fullName evidence="10">Protein-serine O-palmitoleoyltransferase porcupine</fullName>
        <ecNumber evidence="9">2.3.1.250</ecNumber>
    </recommendedName>
</protein>
<evidence type="ECO:0000256" key="2">
    <source>
        <dbReference type="ARBA" id="ARBA00022679"/>
    </source>
</evidence>
<dbReference type="GO" id="GO:0017147">
    <property type="term" value="F:Wnt-protein binding"/>
    <property type="evidence" value="ECO:0007669"/>
    <property type="project" value="TreeGrafter"/>
</dbReference>
<evidence type="ECO:0000256" key="5">
    <source>
        <dbReference type="ARBA" id="ARBA00022989"/>
    </source>
</evidence>
<evidence type="ECO:0000256" key="10">
    <source>
        <dbReference type="ARBA" id="ARBA00040371"/>
    </source>
</evidence>
<keyword evidence="6 12" id="KW-0472">Membrane</keyword>
<dbReference type="GO" id="GO:0016020">
    <property type="term" value="C:membrane"/>
    <property type="evidence" value="ECO:0007669"/>
    <property type="project" value="UniProtKB-SubCell"/>
</dbReference>
<feature type="transmembrane region" description="Helical" evidence="12">
    <location>
        <begin position="96"/>
        <end position="115"/>
    </location>
</feature>
<feature type="transmembrane region" description="Helical" evidence="12">
    <location>
        <begin position="39"/>
        <end position="59"/>
    </location>
</feature>
<dbReference type="GO" id="GO:1990698">
    <property type="term" value="F:palmitoleoyltransferase activity"/>
    <property type="evidence" value="ECO:0007669"/>
    <property type="project" value="UniProtKB-EC"/>
</dbReference>
<dbReference type="GO" id="GO:0005783">
    <property type="term" value="C:endoplasmic reticulum"/>
    <property type="evidence" value="ECO:0007669"/>
    <property type="project" value="TreeGrafter"/>
</dbReference>
<feature type="transmembrane region" description="Helical" evidence="12">
    <location>
        <begin position="135"/>
        <end position="161"/>
    </location>
</feature>
<proteinExistence type="inferred from homology"/>
<dbReference type="InterPro" id="IPR049941">
    <property type="entry name" value="LPLAT_7/PORCN-like"/>
</dbReference>
<dbReference type="PANTHER" id="PTHR13906:SF12">
    <property type="entry name" value="PROTEIN-SERINE O-PALMITOLEOYLTRANSFERASE PORCUPINE"/>
    <property type="match status" value="1"/>
</dbReference>
<feature type="transmembrane region" description="Helical" evidence="12">
    <location>
        <begin position="322"/>
        <end position="345"/>
    </location>
</feature>
<dbReference type="Pfam" id="PF03062">
    <property type="entry name" value="MBOAT"/>
    <property type="match status" value="1"/>
</dbReference>
<keyword evidence="3" id="KW-0879">Wnt signaling pathway</keyword>
<evidence type="ECO:0000256" key="12">
    <source>
        <dbReference type="SAM" id="Phobius"/>
    </source>
</evidence>
<dbReference type="Proteomes" id="UP000828390">
    <property type="component" value="Unassembled WGS sequence"/>
</dbReference>
<gene>
    <name evidence="13" type="ORF">DPMN_117872</name>
</gene>
<evidence type="ECO:0000256" key="3">
    <source>
        <dbReference type="ARBA" id="ARBA00022687"/>
    </source>
</evidence>
<keyword evidence="5 12" id="KW-1133">Transmembrane helix</keyword>
<dbReference type="EC" id="2.3.1.250" evidence="9"/>
<evidence type="ECO:0000313" key="13">
    <source>
        <dbReference type="EMBL" id="KAH3816357.1"/>
    </source>
</evidence>
<reference evidence="13" key="1">
    <citation type="journal article" date="2019" name="bioRxiv">
        <title>The Genome of the Zebra Mussel, Dreissena polymorpha: A Resource for Invasive Species Research.</title>
        <authorList>
            <person name="McCartney M.A."/>
            <person name="Auch B."/>
            <person name="Kono T."/>
            <person name="Mallez S."/>
            <person name="Zhang Y."/>
            <person name="Obille A."/>
            <person name="Becker A."/>
            <person name="Abrahante J.E."/>
            <person name="Garbe J."/>
            <person name="Badalamenti J.P."/>
            <person name="Herman A."/>
            <person name="Mangelson H."/>
            <person name="Liachko I."/>
            <person name="Sullivan S."/>
            <person name="Sone E.D."/>
            <person name="Koren S."/>
            <person name="Silverstein K.A.T."/>
            <person name="Beckman K.B."/>
            <person name="Gohl D.M."/>
        </authorList>
    </citation>
    <scope>NUCLEOTIDE SEQUENCE</scope>
    <source>
        <strain evidence="13">Duluth1</strain>
        <tissue evidence="13">Whole animal</tissue>
    </source>
</reference>
<feature type="transmembrane region" description="Helical" evidence="12">
    <location>
        <begin position="181"/>
        <end position="200"/>
    </location>
</feature>
<accession>A0A9D4GGC7</accession>
<dbReference type="GO" id="GO:0030258">
    <property type="term" value="P:lipid modification"/>
    <property type="evidence" value="ECO:0007669"/>
    <property type="project" value="TreeGrafter"/>
</dbReference>
<comment type="subcellular location">
    <subcellularLocation>
        <location evidence="1">Membrane</location>
        <topology evidence="1">Multi-pass membrane protein</topology>
    </subcellularLocation>
</comment>
<keyword evidence="7" id="KW-0012">Acyltransferase</keyword>
<evidence type="ECO:0000256" key="1">
    <source>
        <dbReference type="ARBA" id="ARBA00004141"/>
    </source>
</evidence>